<dbReference type="HOGENOM" id="CLU_1396893_0_0_1"/>
<feature type="region of interest" description="Disordered" evidence="1">
    <location>
        <begin position="1"/>
        <end position="64"/>
    </location>
</feature>
<dbReference type="InParanoid" id="L8G2U8"/>
<organism evidence="2 3">
    <name type="scientific">Pseudogymnoascus destructans (strain ATCC MYA-4855 / 20631-21)</name>
    <name type="common">Bat white-nose syndrome fungus</name>
    <name type="synonym">Geomyces destructans</name>
    <dbReference type="NCBI Taxonomy" id="658429"/>
    <lineage>
        <taxon>Eukaryota</taxon>
        <taxon>Fungi</taxon>
        <taxon>Dikarya</taxon>
        <taxon>Ascomycota</taxon>
        <taxon>Pezizomycotina</taxon>
        <taxon>Leotiomycetes</taxon>
        <taxon>Thelebolales</taxon>
        <taxon>Thelebolaceae</taxon>
        <taxon>Pseudogymnoascus</taxon>
    </lineage>
</organism>
<evidence type="ECO:0000313" key="3">
    <source>
        <dbReference type="Proteomes" id="UP000011064"/>
    </source>
</evidence>
<sequence>MESQSKGTESADDASQHSPTEDLEFHNDASQYLQYSQAEDTESESENDTSQHSQMEDDQDTASENEVSKYFASAAIAEDTSHTEPLVIAAFSMANDVIGTKLAYHVHHAKRLLCDSLIRLPRRKQNTSQSTIETTLRKLHHQRKICVDSAISKINPVVNLKDQIVAAMPVLNDQENAMQTLLVQRQELAVRSNAH</sequence>
<accession>L8G2U8</accession>
<feature type="compositionally biased region" description="Polar residues" evidence="1">
    <location>
        <begin position="28"/>
        <end position="38"/>
    </location>
</feature>
<name>L8G2U8_PSED2</name>
<dbReference type="VEuPathDB" id="FungiDB:GMDG_07907"/>
<dbReference type="AlphaFoldDB" id="L8G2U8"/>
<evidence type="ECO:0000313" key="2">
    <source>
        <dbReference type="EMBL" id="ELR06316.1"/>
    </source>
</evidence>
<reference evidence="3" key="1">
    <citation type="submission" date="2010-09" db="EMBL/GenBank/DDBJ databases">
        <title>The genome sequence of Geomyces destructans 20631-21.</title>
        <authorList>
            <consortium name="The Broad Institute Genome Sequencing Platform"/>
            <person name="Cuomo C.A."/>
            <person name="Blehert D.S."/>
            <person name="Lorch J.M."/>
            <person name="Young S.K."/>
            <person name="Zeng Q."/>
            <person name="Gargeya S."/>
            <person name="Fitzgerald M."/>
            <person name="Haas B."/>
            <person name="Abouelleil A."/>
            <person name="Alvarado L."/>
            <person name="Arachchi H.M."/>
            <person name="Berlin A."/>
            <person name="Brown A."/>
            <person name="Chapman S.B."/>
            <person name="Chen Z."/>
            <person name="Dunbar C."/>
            <person name="Freedman E."/>
            <person name="Gearin G."/>
            <person name="Gellesch M."/>
            <person name="Goldberg J."/>
            <person name="Griggs A."/>
            <person name="Gujja S."/>
            <person name="Heiman D."/>
            <person name="Howarth C."/>
            <person name="Larson L."/>
            <person name="Lui A."/>
            <person name="MacDonald P.J.P."/>
            <person name="Montmayeur A."/>
            <person name="Murphy C."/>
            <person name="Neiman D."/>
            <person name="Pearson M."/>
            <person name="Priest M."/>
            <person name="Roberts A."/>
            <person name="Saif S."/>
            <person name="Shea T."/>
            <person name="Shenoy N."/>
            <person name="Sisk P."/>
            <person name="Stolte C."/>
            <person name="Sykes S."/>
            <person name="Wortman J."/>
            <person name="Nusbaum C."/>
            <person name="Birren B."/>
        </authorList>
    </citation>
    <scope>NUCLEOTIDE SEQUENCE [LARGE SCALE GENOMIC DNA]</scope>
    <source>
        <strain evidence="3">ATCC MYA-4855 / 20631-21</strain>
    </source>
</reference>
<protein>
    <submittedName>
        <fullName evidence="2">Uncharacterized protein</fullName>
    </submittedName>
</protein>
<dbReference type="Proteomes" id="UP000011064">
    <property type="component" value="Unassembled WGS sequence"/>
</dbReference>
<gene>
    <name evidence="2" type="ORF">GMDG_07907</name>
</gene>
<evidence type="ECO:0000256" key="1">
    <source>
        <dbReference type="SAM" id="MobiDB-lite"/>
    </source>
</evidence>
<keyword evidence="3" id="KW-1185">Reference proteome</keyword>
<dbReference type="EMBL" id="GL573440">
    <property type="protein sequence ID" value="ELR06316.1"/>
    <property type="molecule type" value="Genomic_DNA"/>
</dbReference>
<proteinExistence type="predicted"/>